<dbReference type="CDD" id="cd18292">
    <property type="entry name" value="BTB_POZ_BTBD17"/>
    <property type="match status" value="1"/>
</dbReference>
<name>A0A8B7ZQA0_ACAPL</name>
<gene>
    <name evidence="3 4" type="primary">LOC110988418</name>
</gene>
<proteinExistence type="predicted"/>
<evidence type="ECO:0000313" key="2">
    <source>
        <dbReference type="Proteomes" id="UP000694845"/>
    </source>
</evidence>
<dbReference type="RefSeq" id="XP_022107574.1">
    <property type="nucleotide sequence ID" value="XM_022251882.1"/>
</dbReference>
<dbReference type="InterPro" id="IPR000210">
    <property type="entry name" value="BTB/POZ_dom"/>
</dbReference>
<keyword evidence="2" id="KW-1185">Reference proteome</keyword>
<reference evidence="3 4" key="1">
    <citation type="submission" date="2025-04" db="UniProtKB">
        <authorList>
            <consortium name="RefSeq"/>
        </authorList>
    </citation>
    <scope>IDENTIFICATION</scope>
</reference>
<sequence>MEKDNATRLGSVEDFIAGIKSYYNNPELSDVIIRVDGSVFHCHKFFLASSSDVFQTMLTGSQWVDSQQQEIILEESPECTAVFGEFLRYLYCGQVTVDMRTIMPIFTLADKYNIHRLRCQCERYMTEQIGQGNVHGALDWLSFAETYSLDQLVTHCYEVIACNLPKILELESWLGLSVDQMCRLLDNPQLVVADEYTLFKAIERWLVHDLQKGGITANLRRVLPFIRFAQMTSEQILTIEKSEFGQIYDKQIKDYILDGYKFHALAGTGNMSELFSAERYLARLYLAPPHCHVLYVHPTSTVMANAMTQGYRPKSGSPWYLLLMQNSKADAVAAASSSSATSDVTSERGMLTNVTYKLQAPNTDIGKSFRLAISAYDGNDRFLNAVTKSGLVYKPDGPTANVHWSLTTNVTTIHSQAFLDKKGGKIKLGVVIQVFQA</sequence>
<dbReference type="CDD" id="cd18493">
    <property type="entry name" value="BACK_BTBD17"/>
    <property type="match status" value="1"/>
</dbReference>
<dbReference type="AlphaFoldDB" id="A0A8B7ZQA0"/>
<dbReference type="Pfam" id="PF07707">
    <property type="entry name" value="BACK"/>
    <property type="match status" value="1"/>
</dbReference>
<dbReference type="OrthoDB" id="2359033at2759"/>
<dbReference type="Proteomes" id="UP000694845">
    <property type="component" value="Unplaced"/>
</dbReference>
<organism evidence="2 4">
    <name type="scientific">Acanthaster planci</name>
    <name type="common">Crown-of-thorns starfish</name>
    <dbReference type="NCBI Taxonomy" id="133434"/>
    <lineage>
        <taxon>Eukaryota</taxon>
        <taxon>Metazoa</taxon>
        <taxon>Echinodermata</taxon>
        <taxon>Eleutherozoa</taxon>
        <taxon>Asterozoa</taxon>
        <taxon>Asteroidea</taxon>
        <taxon>Valvatacea</taxon>
        <taxon>Valvatida</taxon>
        <taxon>Acanthasteridae</taxon>
        <taxon>Acanthaster</taxon>
    </lineage>
</organism>
<dbReference type="SMART" id="SM00875">
    <property type="entry name" value="BACK"/>
    <property type="match status" value="1"/>
</dbReference>
<dbReference type="InterPro" id="IPR011705">
    <property type="entry name" value="BACK"/>
</dbReference>
<feature type="domain" description="BTB" evidence="1">
    <location>
        <begin position="29"/>
        <end position="99"/>
    </location>
</feature>
<dbReference type="Gene3D" id="3.30.710.10">
    <property type="entry name" value="Potassium Channel Kv1.1, Chain A"/>
    <property type="match status" value="1"/>
</dbReference>
<dbReference type="OMA" id="VDQMCRL"/>
<dbReference type="RefSeq" id="XP_022107573.1">
    <property type="nucleotide sequence ID" value="XM_022251881.1"/>
</dbReference>
<protein>
    <submittedName>
        <fullName evidence="3 4">BTB/POZ domain-containing protein 17-like</fullName>
    </submittedName>
</protein>
<dbReference type="KEGG" id="aplc:110988418"/>
<dbReference type="SMART" id="SM00225">
    <property type="entry name" value="BTB"/>
    <property type="match status" value="1"/>
</dbReference>
<evidence type="ECO:0000259" key="1">
    <source>
        <dbReference type="PROSITE" id="PS50097"/>
    </source>
</evidence>
<dbReference type="Pfam" id="PF00651">
    <property type="entry name" value="BTB"/>
    <property type="match status" value="1"/>
</dbReference>
<evidence type="ECO:0000313" key="4">
    <source>
        <dbReference type="RefSeq" id="XP_022107574.1"/>
    </source>
</evidence>
<dbReference type="SUPFAM" id="SSF54695">
    <property type="entry name" value="POZ domain"/>
    <property type="match status" value="1"/>
</dbReference>
<evidence type="ECO:0000313" key="3">
    <source>
        <dbReference type="RefSeq" id="XP_022107573.1"/>
    </source>
</evidence>
<dbReference type="PANTHER" id="PTHR24410">
    <property type="entry name" value="HL07962P-RELATED"/>
    <property type="match status" value="1"/>
</dbReference>
<dbReference type="PROSITE" id="PS50097">
    <property type="entry name" value="BTB"/>
    <property type="match status" value="1"/>
</dbReference>
<dbReference type="GeneID" id="110988418"/>
<accession>A0A8B7ZQA0</accession>
<dbReference type="InterPro" id="IPR051481">
    <property type="entry name" value="BTB-POZ/Galectin-3-binding"/>
</dbReference>
<dbReference type="PANTHER" id="PTHR24410:SF41">
    <property type="entry name" value="HL07962P"/>
    <property type="match status" value="1"/>
</dbReference>
<dbReference type="Gene3D" id="1.25.40.420">
    <property type="match status" value="1"/>
</dbReference>
<dbReference type="InterPro" id="IPR011333">
    <property type="entry name" value="SKP1/BTB/POZ_sf"/>
</dbReference>